<dbReference type="GO" id="GO:0019843">
    <property type="term" value="F:rRNA binding"/>
    <property type="evidence" value="ECO:0007669"/>
    <property type="project" value="UniProtKB-UniRule"/>
</dbReference>
<keyword evidence="5 7" id="KW-0687">Ribonucleoprotein</keyword>
<dbReference type="InterPro" id="IPR036986">
    <property type="entry name" value="S4_RNA-bd_sf"/>
</dbReference>
<evidence type="ECO:0000313" key="10">
    <source>
        <dbReference type="EMBL" id="OGY65864.1"/>
    </source>
</evidence>
<dbReference type="InterPro" id="IPR005709">
    <property type="entry name" value="Ribosomal_uS4_bac-type"/>
</dbReference>
<dbReference type="NCBIfam" id="NF003717">
    <property type="entry name" value="PRK05327.1"/>
    <property type="match status" value="1"/>
</dbReference>
<keyword evidence="2 7" id="KW-0699">rRNA-binding</keyword>
<feature type="domain" description="Small ribosomal subunit protein uS4 N-terminal" evidence="9">
    <location>
        <begin position="3"/>
        <end position="95"/>
    </location>
</feature>
<dbReference type="Gene3D" id="3.10.290.10">
    <property type="entry name" value="RNA-binding S4 domain"/>
    <property type="match status" value="1"/>
</dbReference>
<comment type="caution">
    <text evidence="10">The sequence shown here is derived from an EMBL/GenBank/DDBJ whole genome shotgun (WGS) entry which is preliminary data.</text>
</comment>
<dbReference type="GO" id="GO:0006412">
    <property type="term" value="P:translation"/>
    <property type="evidence" value="ECO:0007669"/>
    <property type="project" value="UniProtKB-UniRule"/>
</dbReference>
<keyword evidence="4 7" id="KW-0689">Ribosomal protein</keyword>
<evidence type="ECO:0000256" key="6">
    <source>
        <dbReference type="ARBA" id="ARBA00035254"/>
    </source>
</evidence>
<dbReference type="PANTHER" id="PTHR11831:SF4">
    <property type="entry name" value="SMALL RIBOSOMAL SUBUNIT PROTEIN US4M"/>
    <property type="match status" value="1"/>
</dbReference>
<dbReference type="InterPro" id="IPR002942">
    <property type="entry name" value="S4_RNA-bd"/>
</dbReference>
<evidence type="ECO:0000256" key="7">
    <source>
        <dbReference type="HAMAP-Rule" id="MF_01306"/>
    </source>
</evidence>
<evidence type="ECO:0000259" key="8">
    <source>
        <dbReference type="SMART" id="SM00363"/>
    </source>
</evidence>
<evidence type="ECO:0000259" key="9">
    <source>
        <dbReference type="SMART" id="SM01390"/>
    </source>
</evidence>
<evidence type="ECO:0000256" key="2">
    <source>
        <dbReference type="ARBA" id="ARBA00022730"/>
    </source>
</evidence>
<evidence type="ECO:0000256" key="5">
    <source>
        <dbReference type="ARBA" id="ARBA00023274"/>
    </source>
</evidence>
<organism evidence="10 11">
    <name type="scientific">Candidatus Harrisonbacteria bacterium RIFCSPLOWO2_01_FULL_44_18</name>
    <dbReference type="NCBI Taxonomy" id="1798407"/>
    <lineage>
        <taxon>Bacteria</taxon>
        <taxon>Candidatus Harrisoniibacteriota</taxon>
    </lineage>
</organism>
<dbReference type="HAMAP" id="MF_01306_B">
    <property type="entry name" value="Ribosomal_uS4_B"/>
    <property type="match status" value="1"/>
</dbReference>
<comment type="subunit">
    <text evidence="7">Part of the 30S ribosomal subunit. Contacts protein S5. The interaction surface between S4 and S5 is involved in control of translational fidelity.</text>
</comment>
<evidence type="ECO:0000313" key="11">
    <source>
        <dbReference type="Proteomes" id="UP000177942"/>
    </source>
</evidence>
<dbReference type="GO" id="GO:0015935">
    <property type="term" value="C:small ribosomal subunit"/>
    <property type="evidence" value="ECO:0007669"/>
    <property type="project" value="InterPro"/>
</dbReference>
<dbReference type="EMBL" id="MHJJ01000006">
    <property type="protein sequence ID" value="OGY65864.1"/>
    <property type="molecule type" value="Genomic_DNA"/>
</dbReference>
<dbReference type="SUPFAM" id="SSF55174">
    <property type="entry name" value="Alpha-L RNA-binding motif"/>
    <property type="match status" value="1"/>
</dbReference>
<evidence type="ECO:0000256" key="1">
    <source>
        <dbReference type="ARBA" id="ARBA00007465"/>
    </source>
</evidence>
<dbReference type="GO" id="GO:0042274">
    <property type="term" value="P:ribosomal small subunit biogenesis"/>
    <property type="evidence" value="ECO:0007669"/>
    <property type="project" value="TreeGrafter"/>
</dbReference>
<protein>
    <recommendedName>
        <fullName evidence="6 7">Small ribosomal subunit protein uS4</fullName>
    </recommendedName>
</protein>
<dbReference type="GO" id="GO:0003735">
    <property type="term" value="F:structural constituent of ribosome"/>
    <property type="evidence" value="ECO:0007669"/>
    <property type="project" value="InterPro"/>
</dbReference>
<dbReference type="InterPro" id="IPR001912">
    <property type="entry name" value="Ribosomal_uS4_N"/>
</dbReference>
<evidence type="ECO:0000256" key="4">
    <source>
        <dbReference type="ARBA" id="ARBA00022980"/>
    </source>
</evidence>
<reference evidence="10 11" key="1">
    <citation type="journal article" date="2016" name="Nat. Commun.">
        <title>Thousands of microbial genomes shed light on interconnected biogeochemical processes in an aquifer system.</title>
        <authorList>
            <person name="Anantharaman K."/>
            <person name="Brown C.T."/>
            <person name="Hug L.A."/>
            <person name="Sharon I."/>
            <person name="Castelle C.J."/>
            <person name="Probst A.J."/>
            <person name="Thomas B.C."/>
            <person name="Singh A."/>
            <person name="Wilkins M.J."/>
            <person name="Karaoz U."/>
            <person name="Brodie E.L."/>
            <person name="Williams K.H."/>
            <person name="Hubbard S.S."/>
            <person name="Banfield J.F."/>
        </authorList>
    </citation>
    <scope>NUCLEOTIDE SEQUENCE [LARGE SCALE GENOMIC DNA]</scope>
</reference>
<name>A0A1G1ZMR5_9BACT</name>
<dbReference type="AlphaFoldDB" id="A0A1G1ZMR5"/>
<comment type="function">
    <text evidence="7">With S5 and S12 plays an important role in translational accuracy.</text>
</comment>
<gene>
    <name evidence="7" type="primary">rpsD</name>
    <name evidence="10" type="ORF">A3A16_02260</name>
</gene>
<dbReference type="Proteomes" id="UP000177942">
    <property type="component" value="Unassembled WGS sequence"/>
</dbReference>
<sequence>MFDTKEKKERSLGTKLFLKANRCNSPKCVTVRRPQRPGVHGKARRRALSEMGQQLQEKQKFRFTYGIREAQMRKIFSAAVKNPGVTGEMIVNLLERRLDNVVFRLGLAPSRSVARQLTGHGHILVNNRKVTIPSYRVKVNDIISIRPQSKDHPVFNDLAASIKKYDPPVWLNLDKEKIEGRVISLPRDSDISFDVNKVVDYYSKIQ</sequence>
<dbReference type="Pfam" id="PF01479">
    <property type="entry name" value="S4"/>
    <property type="match status" value="1"/>
</dbReference>
<feature type="domain" description="RNA-binding S4" evidence="8">
    <location>
        <begin position="96"/>
        <end position="159"/>
    </location>
</feature>
<proteinExistence type="inferred from homology"/>
<dbReference type="SMART" id="SM00363">
    <property type="entry name" value="S4"/>
    <property type="match status" value="1"/>
</dbReference>
<comment type="function">
    <text evidence="7">One of the primary rRNA binding proteins, it binds directly to 16S rRNA where it nucleates assembly of the body of the 30S subunit.</text>
</comment>
<dbReference type="CDD" id="cd00165">
    <property type="entry name" value="S4"/>
    <property type="match status" value="1"/>
</dbReference>
<dbReference type="NCBIfam" id="TIGR01017">
    <property type="entry name" value="rpsD_bact"/>
    <property type="match status" value="1"/>
</dbReference>
<keyword evidence="3 7" id="KW-0694">RNA-binding</keyword>
<dbReference type="InterPro" id="IPR022801">
    <property type="entry name" value="Ribosomal_uS4"/>
</dbReference>
<dbReference type="STRING" id="1798407.A3A16_02260"/>
<dbReference type="SMART" id="SM01390">
    <property type="entry name" value="Ribosomal_S4"/>
    <property type="match status" value="1"/>
</dbReference>
<accession>A0A1G1ZMR5</accession>
<dbReference type="Pfam" id="PF00163">
    <property type="entry name" value="Ribosomal_S4"/>
    <property type="match status" value="1"/>
</dbReference>
<dbReference type="PROSITE" id="PS50889">
    <property type="entry name" value="S4"/>
    <property type="match status" value="1"/>
</dbReference>
<evidence type="ECO:0000256" key="3">
    <source>
        <dbReference type="ARBA" id="ARBA00022884"/>
    </source>
</evidence>
<dbReference type="FunFam" id="3.10.290.10:FF:000001">
    <property type="entry name" value="30S ribosomal protein S4"/>
    <property type="match status" value="1"/>
</dbReference>
<dbReference type="PANTHER" id="PTHR11831">
    <property type="entry name" value="30S 40S RIBOSOMAL PROTEIN"/>
    <property type="match status" value="1"/>
</dbReference>
<dbReference type="Gene3D" id="1.10.1050.10">
    <property type="entry name" value="Ribosomal Protein S4 Delta 41, Chain A, domain 1"/>
    <property type="match status" value="1"/>
</dbReference>
<comment type="similarity">
    <text evidence="1 7">Belongs to the universal ribosomal protein uS4 family.</text>
</comment>